<evidence type="ECO:0000259" key="9">
    <source>
        <dbReference type="Pfam" id="PF13742"/>
    </source>
</evidence>
<dbReference type="GO" id="GO:0003676">
    <property type="term" value="F:nucleic acid binding"/>
    <property type="evidence" value="ECO:0007669"/>
    <property type="project" value="InterPro"/>
</dbReference>
<evidence type="ECO:0000256" key="2">
    <source>
        <dbReference type="ARBA" id="ARBA00022722"/>
    </source>
</evidence>
<keyword evidence="11" id="KW-1185">Reference proteome</keyword>
<dbReference type="OrthoDB" id="9802795at2"/>
<organism evidence="10 11">
    <name type="scientific">Rhodocyclus tenuis</name>
    <name type="common">Rhodospirillum tenue</name>
    <dbReference type="NCBI Taxonomy" id="1066"/>
    <lineage>
        <taxon>Bacteria</taxon>
        <taxon>Pseudomonadati</taxon>
        <taxon>Pseudomonadota</taxon>
        <taxon>Betaproteobacteria</taxon>
        <taxon>Rhodocyclales</taxon>
        <taxon>Rhodocyclaceae</taxon>
        <taxon>Rhodocyclus</taxon>
    </lineage>
</organism>
<dbReference type="InterPro" id="IPR003753">
    <property type="entry name" value="Exonuc_VII_L"/>
</dbReference>
<dbReference type="Pfam" id="PF13742">
    <property type="entry name" value="tRNA_anti_2"/>
    <property type="match status" value="1"/>
</dbReference>
<dbReference type="RefSeq" id="WP_153117555.1">
    <property type="nucleotide sequence ID" value="NZ_JACIGE010000013.1"/>
</dbReference>
<dbReference type="InterPro" id="IPR025824">
    <property type="entry name" value="OB-fold_nuc-bd_dom"/>
</dbReference>
<reference evidence="10 11" key="1">
    <citation type="submission" date="2020-08" db="EMBL/GenBank/DDBJ databases">
        <title>Genome sequencing of Purple Non-Sulfur Bacteria from various extreme environments.</title>
        <authorList>
            <person name="Mayer M."/>
        </authorList>
    </citation>
    <scope>NUCLEOTIDE SEQUENCE [LARGE SCALE GENOMIC DNA]</scope>
    <source>
        <strain evidence="10 11">2761</strain>
    </source>
</reference>
<comment type="catalytic activity">
    <reaction evidence="5 6">
        <text>Exonucleolytic cleavage in either 5'- to 3'- or 3'- to 5'-direction to yield nucleoside 5'-phosphates.</text>
        <dbReference type="EC" id="3.1.11.6"/>
    </reaction>
</comment>
<feature type="region of interest" description="Disordered" evidence="7">
    <location>
        <begin position="1"/>
        <end position="25"/>
    </location>
</feature>
<comment type="caution">
    <text evidence="10">The sequence shown here is derived from an EMBL/GenBank/DDBJ whole genome shotgun (WGS) entry which is preliminary data.</text>
</comment>
<feature type="domain" description="OB-fold nucleic acid binding" evidence="9">
    <location>
        <begin position="44"/>
        <end position="135"/>
    </location>
</feature>
<dbReference type="GO" id="GO:0006308">
    <property type="term" value="P:DNA catabolic process"/>
    <property type="evidence" value="ECO:0007669"/>
    <property type="project" value="UniProtKB-UniRule"/>
</dbReference>
<evidence type="ECO:0000313" key="10">
    <source>
        <dbReference type="EMBL" id="MBB4248769.1"/>
    </source>
</evidence>
<dbReference type="InterPro" id="IPR020579">
    <property type="entry name" value="Exonuc_VII_lsu_C"/>
</dbReference>
<dbReference type="GO" id="GO:0009318">
    <property type="term" value="C:exodeoxyribonuclease VII complex"/>
    <property type="evidence" value="ECO:0007669"/>
    <property type="project" value="UniProtKB-UniRule"/>
</dbReference>
<dbReference type="PANTHER" id="PTHR30008:SF0">
    <property type="entry name" value="EXODEOXYRIBONUCLEASE 7 LARGE SUBUNIT"/>
    <property type="match status" value="1"/>
</dbReference>
<protein>
    <recommendedName>
        <fullName evidence="5">Exodeoxyribonuclease 7 large subunit</fullName>
        <ecNumber evidence="5">3.1.11.6</ecNumber>
    </recommendedName>
    <alternativeName>
        <fullName evidence="5">Exodeoxyribonuclease VII large subunit</fullName>
        <shortName evidence="5">Exonuclease VII large subunit</shortName>
    </alternativeName>
</protein>
<dbReference type="EC" id="3.1.11.6" evidence="5"/>
<keyword evidence="1 5" id="KW-0963">Cytoplasm</keyword>
<gene>
    <name evidence="5" type="primary">xseA</name>
    <name evidence="10" type="ORF">GGD90_003169</name>
</gene>
<evidence type="ECO:0000256" key="7">
    <source>
        <dbReference type="SAM" id="MobiDB-lite"/>
    </source>
</evidence>
<evidence type="ECO:0000256" key="6">
    <source>
        <dbReference type="RuleBase" id="RU004355"/>
    </source>
</evidence>
<feature type="domain" description="Exonuclease VII large subunit C-terminal" evidence="8">
    <location>
        <begin position="159"/>
        <end position="472"/>
    </location>
</feature>
<dbReference type="HAMAP" id="MF_00378">
    <property type="entry name" value="Exonuc_7_L"/>
    <property type="match status" value="1"/>
</dbReference>
<dbReference type="NCBIfam" id="TIGR00237">
    <property type="entry name" value="xseA"/>
    <property type="match status" value="1"/>
</dbReference>
<proteinExistence type="inferred from homology"/>
<dbReference type="AlphaFoldDB" id="A0A840GKT2"/>
<dbReference type="Proteomes" id="UP000587070">
    <property type="component" value="Unassembled WGS sequence"/>
</dbReference>
<dbReference type="EMBL" id="JACIGE010000013">
    <property type="protein sequence ID" value="MBB4248769.1"/>
    <property type="molecule type" value="Genomic_DNA"/>
</dbReference>
<dbReference type="PANTHER" id="PTHR30008">
    <property type="entry name" value="EXODEOXYRIBONUCLEASE 7 LARGE SUBUNIT"/>
    <property type="match status" value="1"/>
</dbReference>
<dbReference type="CDD" id="cd04489">
    <property type="entry name" value="ExoVII_LU_OBF"/>
    <property type="match status" value="1"/>
</dbReference>
<evidence type="ECO:0000256" key="5">
    <source>
        <dbReference type="HAMAP-Rule" id="MF_00378"/>
    </source>
</evidence>
<evidence type="ECO:0000256" key="4">
    <source>
        <dbReference type="ARBA" id="ARBA00022839"/>
    </source>
</evidence>
<comment type="function">
    <text evidence="5">Bidirectionally degrades single-stranded DNA into large acid-insoluble oligonucleotides, which are then degraded further into small acid-soluble oligonucleotides.</text>
</comment>
<dbReference type="GO" id="GO:0008855">
    <property type="term" value="F:exodeoxyribonuclease VII activity"/>
    <property type="evidence" value="ECO:0007669"/>
    <property type="project" value="UniProtKB-UniRule"/>
</dbReference>
<comment type="subunit">
    <text evidence="5">Heterooligomer composed of large and small subunits.</text>
</comment>
<keyword evidence="3 5" id="KW-0378">Hydrolase</keyword>
<dbReference type="Pfam" id="PF02601">
    <property type="entry name" value="Exonuc_VII_L"/>
    <property type="match status" value="1"/>
</dbReference>
<evidence type="ECO:0000256" key="3">
    <source>
        <dbReference type="ARBA" id="ARBA00022801"/>
    </source>
</evidence>
<accession>A0A840GKT2</accession>
<keyword evidence="4 5" id="KW-0269">Exonuclease</keyword>
<evidence type="ECO:0000256" key="1">
    <source>
        <dbReference type="ARBA" id="ARBA00022490"/>
    </source>
</evidence>
<comment type="subcellular location">
    <subcellularLocation>
        <location evidence="5 6">Cytoplasm</location>
    </subcellularLocation>
</comment>
<name>A0A840GKT2_RHOTE</name>
<evidence type="ECO:0000313" key="11">
    <source>
        <dbReference type="Proteomes" id="UP000587070"/>
    </source>
</evidence>
<dbReference type="GO" id="GO:0005737">
    <property type="term" value="C:cytoplasm"/>
    <property type="evidence" value="ECO:0007669"/>
    <property type="project" value="UniProtKB-SubCell"/>
</dbReference>
<keyword evidence="2 5" id="KW-0540">Nuclease</keyword>
<comment type="similarity">
    <text evidence="5 6">Belongs to the XseA family.</text>
</comment>
<evidence type="ECO:0000259" key="8">
    <source>
        <dbReference type="Pfam" id="PF02601"/>
    </source>
</evidence>
<sequence length="482" mass="52167">MNLPPPSRALPTPRGTPDNTASANPLASAFSAPASSFSASTPLPVSTLVRLVRERIESGLPLCWVSGEISNLVQAASGHFYFSLKDASAQVRCVMFRQRAQLIGFRPENGQRVEARALATLYEARGEFQLNVETLRRNGVGDLYERFLQLKGRLESEGLFDPAGKRPLPDFPRCIGIVTSPQAAALRDVLTTLARRAPQVRVVIYPAMVQGDSAAQQLTAAIALAGARRASDGCELLIVCRGGGSLEDLQAFNDEALARAIHACPLPVISGVGHETDFTIADFAADRRAPTPTAAAEMAAPEAAALRARLDDNARALRRSLLRLFERKSQQLDGLTHRLQHPQQRLAAQRDLLHQQQRRLAAAFAGSEAQRRRRCATLAQRLLLARPETARTARHVDALAARLAGACHATLAQQAATLARLSASLTHLNPTAVLARGFSIVTDDAGRIVRDSQSLEPSQRITVSFQRGQADARIEAVRDEHS</sequence>